<dbReference type="AlphaFoldDB" id="A0A9P7R5W3"/>
<dbReference type="Proteomes" id="UP000699042">
    <property type="component" value="Unassembled WGS sequence"/>
</dbReference>
<comment type="caution">
    <text evidence="1">The sequence shown here is derived from an EMBL/GenBank/DDBJ whole genome shotgun (WGS) entry which is preliminary data.</text>
</comment>
<reference evidence="1" key="1">
    <citation type="submission" date="2021-05" db="EMBL/GenBank/DDBJ databases">
        <title>Comparative genomics of three Colletotrichum scovillei strains and genetic complementation revealed genes involved fungal growth and virulence on chili pepper.</title>
        <authorList>
            <person name="Hsieh D.-K."/>
            <person name="Chuang S.-C."/>
            <person name="Chen C.-Y."/>
            <person name="Chao Y.-T."/>
            <person name="Lu M.-Y.J."/>
            <person name="Lee M.-H."/>
            <person name="Shih M.-C."/>
        </authorList>
    </citation>
    <scope>NUCLEOTIDE SEQUENCE</scope>
    <source>
        <strain evidence="1">Coll-153</strain>
    </source>
</reference>
<sequence>MGSRGPTAARLVLLGGILRGAAGFVSRTGLTMGA</sequence>
<keyword evidence="2" id="KW-1185">Reference proteome</keyword>
<proteinExistence type="predicted"/>
<evidence type="ECO:0000313" key="1">
    <source>
        <dbReference type="EMBL" id="KAG7050085.1"/>
    </source>
</evidence>
<evidence type="ECO:0000313" key="2">
    <source>
        <dbReference type="Proteomes" id="UP000699042"/>
    </source>
</evidence>
<gene>
    <name evidence="1" type="ORF">JMJ77_012839</name>
</gene>
<name>A0A9P7R5W3_9PEZI</name>
<accession>A0A9P7R5W3</accession>
<organism evidence="1 2">
    <name type="scientific">Colletotrichum scovillei</name>
    <dbReference type="NCBI Taxonomy" id="1209932"/>
    <lineage>
        <taxon>Eukaryota</taxon>
        <taxon>Fungi</taxon>
        <taxon>Dikarya</taxon>
        <taxon>Ascomycota</taxon>
        <taxon>Pezizomycotina</taxon>
        <taxon>Sordariomycetes</taxon>
        <taxon>Hypocreomycetidae</taxon>
        <taxon>Glomerellales</taxon>
        <taxon>Glomerellaceae</taxon>
        <taxon>Colletotrichum</taxon>
        <taxon>Colletotrichum acutatum species complex</taxon>
    </lineage>
</organism>
<dbReference type="EMBL" id="JAESDN010000005">
    <property type="protein sequence ID" value="KAG7050085.1"/>
    <property type="molecule type" value="Genomic_DNA"/>
</dbReference>
<feature type="non-terminal residue" evidence="1">
    <location>
        <position position="34"/>
    </location>
</feature>
<protein>
    <submittedName>
        <fullName evidence="1">Uncharacterized protein</fullName>
    </submittedName>
</protein>